<feature type="signal peptide" evidence="2">
    <location>
        <begin position="1"/>
        <end position="19"/>
    </location>
</feature>
<evidence type="ECO:0000313" key="3">
    <source>
        <dbReference type="EMBL" id="MCQ4163256.1"/>
    </source>
</evidence>
<keyword evidence="2" id="KW-0732">Signal</keyword>
<feature type="compositionally biased region" description="Low complexity" evidence="1">
    <location>
        <begin position="33"/>
        <end position="57"/>
    </location>
</feature>
<evidence type="ECO:0000256" key="2">
    <source>
        <dbReference type="SAM" id="SignalP"/>
    </source>
</evidence>
<reference evidence="3" key="1">
    <citation type="submission" date="2022-07" db="EMBL/GenBank/DDBJ databases">
        <title>Tahibacter sp., a new gammaproteobacterium isolated from the silt sample collected at pig farm.</title>
        <authorList>
            <person name="Chen H."/>
        </authorList>
    </citation>
    <scope>NUCLEOTIDE SEQUENCE</scope>
    <source>
        <strain evidence="3">P2K</strain>
    </source>
</reference>
<feature type="region of interest" description="Disordered" evidence="1">
    <location>
        <begin position="26"/>
        <end position="61"/>
    </location>
</feature>
<name>A0ABT1QL50_9GAMM</name>
<evidence type="ECO:0000313" key="4">
    <source>
        <dbReference type="Proteomes" id="UP001165498"/>
    </source>
</evidence>
<comment type="caution">
    <text evidence="3">The sequence shown here is derived from an EMBL/GenBank/DDBJ whole genome shotgun (WGS) entry which is preliminary data.</text>
</comment>
<accession>A0ABT1QL50</accession>
<dbReference type="PROSITE" id="PS51257">
    <property type="entry name" value="PROKAR_LIPOPROTEIN"/>
    <property type="match status" value="1"/>
</dbReference>
<sequence>MKNSTLMLRSGLLALAVLGAISCSRDQTRSSDTTPATPATPAAPAAPATPAAGGAATMPQGSTSNCLAPPTLNYTVPKDFALTRQADANCFAWQQFLALNWVAASGQRGQPDTGVPASQFGDPNDERATVWETYKESDEVFLADAKDPGPWNSWAGGASVKLLGGMKSETAPEPELDLSAIGQASQGSPWLTAQSGILTLYERRMNEDEYNYIVKNKLYNANVQQTFVKSPGISLPDGTASSAAYGSIGAIETKAAWLELPNAADWPRYKISKAVVTYPGQKPKQVIVGLVGLHIIHKTALGQQFIWATFEHRDNVPSKSQVAAGRLDRPYTYYNPNCNPATDYYKCVVNANPAKVNGGKNPYNAPIQAVRETDIPTRPNNDVAGLNQYVWSQVIAAQNPDSVYLNYELVNTLWSNQNTTIAPGSRVPLPAPQLSPGPSQEPVANTTMETYVQSLTCLACHASAAIATVKPSKFTKIYDPATAGSSATAQNPYAADYSFLLNNAQQPAAHQGNR</sequence>
<evidence type="ECO:0008006" key="5">
    <source>
        <dbReference type="Google" id="ProtNLM"/>
    </source>
</evidence>
<organism evidence="3 4">
    <name type="scientific">Tahibacter harae</name>
    <dbReference type="NCBI Taxonomy" id="2963937"/>
    <lineage>
        <taxon>Bacteria</taxon>
        <taxon>Pseudomonadati</taxon>
        <taxon>Pseudomonadota</taxon>
        <taxon>Gammaproteobacteria</taxon>
        <taxon>Lysobacterales</taxon>
        <taxon>Rhodanobacteraceae</taxon>
        <taxon>Tahibacter</taxon>
    </lineage>
</organism>
<proteinExistence type="predicted"/>
<gene>
    <name evidence="3" type="ORF">NM961_00905</name>
</gene>
<evidence type="ECO:0000256" key="1">
    <source>
        <dbReference type="SAM" id="MobiDB-lite"/>
    </source>
</evidence>
<dbReference type="RefSeq" id="WP_255910290.1">
    <property type="nucleotide sequence ID" value="NZ_JANFQO010000001.1"/>
</dbReference>
<keyword evidence="4" id="KW-1185">Reference proteome</keyword>
<feature type="chain" id="PRO_5047175365" description="Cytochrome c family protein" evidence="2">
    <location>
        <begin position="20"/>
        <end position="514"/>
    </location>
</feature>
<dbReference type="Proteomes" id="UP001165498">
    <property type="component" value="Unassembled WGS sequence"/>
</dbReference>
<protein>
    <recommendedName>
        <fullName evidence="5">Cytochrome c family protein</fullName>
    </recommendedName>
</protein>
<dbReference type="EMBL" id="JANFQO010000001">
    <property type="protein sequence ID" value="MCQ4163256.1"/>
    <property type="molecule type" value="Genomic_DNA"/>
</dbReference>